<protein>
    <submittedName>
        <fullName evidence="2">Uncharacterized protein</fullName>
    </submittedName>
</protein>
<evidence type="ECO:0000313" key="2">
    <source>
        <dbReference type="EMBL" id="NIY65757.1"/>
    </source>
</evidence>
<dbReference type="EMBL" id="JAALLH010000001">
    <property type="protein sequence ID" value="NIY65757.1"/>
    <property type="molecule type" value="Genomic_DNA"/>
</dbReference>
<name>A0A7X5X338_STRMQ</name>
<proteinExistence type="predicted"/>
<dbReference type="AlphaFoldDB" id="A0A7X5X338"/>
<sequence>MPEAGRRATVADAGRDPAIPAGIRRVRATLAGIGRDPAIPAGIRQVRAAPPPAALTSSSRAAPA</sequence>
<comment type="caution">
    <text evidence="2">The sequence shown here is derived from an EMBL/GenBank/DDBJ whole genome shotgun (WGS) entry which is preliminary data.</text>
</comment>
<feature type="region of interest" description="Disordered" evidence="1">
    <location>
        <begin position="37"/>
        <end position="64"/>
    </location>
</feature>
<evidence type="ECO:0000256" key="1">
    <source>
        <dbReference type="SAM" id="MobiDB-lite"/>
    </source>
</evidence>
<dbReference type="Proteomes" id="UP000536624">
    <property type="component" value="Unassembled WGS sequence"/>
</dbReference>
<accession>A0A7X5X338</accession>
<organism evidence="2 3">
    <name type="scientific">Streptomyces malaysiensis</name>
    <dbReference type="NCBI Taxonomy" id="92644"/>
    <lineage>
        <taxon>Bacteria</taxon>
        <taxon>Bacillati</taxon>
        <taxon>Actinomycetota</taxon>
        <taxon>Actinomycetes</taxon>
        <taxon>Kitasatosporales</taxon>
        <taxon>Streptomycetaceae</taxon>
        <taxon>Streptomyces</taxon>
        <taxon>Streptomyces violaceusniger group</taxon>
    </lineage>
</organism>
<feature type="compositionally biased region" description="Low complexity" evidence="1">
    <location>
        <begin position="54"/>
        <end position="64"/>
    </location>
</feature>
<evidence type="ECO:0000313" key="3">
    <source>
        <dbReference type="Proteomes" id="UP000536624"/>
    </source>
</evidence>
<gene>
    <name evidence="2" type="ORF">SMALB_3765</name>
</gene>
<reference evidence="2 3" key="1">
    <citation type="submission" date="2020-02" db="EMBL/GenBank/DDBJ databases">
        <title>Streptomyces malaysiensis DSM14702 (JHCC583434, PFL_A843) Genome sequencing and assembly.</title>
        <authorList>
            <person name="Samborskyy M."/>
        </authorList>
    </citation>
    <scope>NUCLEOTIDE SEQUENCE [LARGE SCALE GENOMIC DNA]</scope>
    <source>
        <strain evidence="2 3">DSM 14702</strain>
    </source>
</reference>